<dbReference type="EMBL" id="JAIVGD010000002">
    <property type="protein sequence ID" value="KAH0779909.1"/>
    <property type="molecule type" value="Genomic_DNA"/>
</dbReference>
<dbReference type="InterPro" id="IPR036691">
    <property type="entry name" value="Endo/exonu/phosph_ase_sf"/>
</dbReference>
<sequence>MEPFQSPAELDQYKRKLDWDANIILDTMQQITIKFKIRDNFFLITAVYARCTALERLELWEELEDLAGREHCPWVVGGDFNVILSEEEKLGGLQLDRILVNQEFMDIFPSSEVHHLIRHRSDHAPLHMTCNSVEGHTLKPFRFLNFWSKHKYFKKIAEDNWCVDFVGNPFVEFQAKLKKIKKALSAWSRTVYGDIFQQIATIEDVIKVKEAQMEIHPSESNREGLRKVEAELKKFLKMEEEFWKQKAGMK</sequence>
<dbReference type="PANTHER" id="PTHR33710:SF71">
    <property type="entry name" value="ENDONUCLEASE_EXONUCLEASE_PHOSPHATASE DOMAIN-CONTAINING PROTEIN"/>
    <property type="match status" value="1"/>
</dbReference>
<dbReference type="PANTHER" id="PTHR33710">
    <property type="entry name" value="BNAC02G09200D PROTEIN"/>
    <property type="match status" value="1"/>
</dbReference>
<evidence type="ECO:0000313" key="1">
    <source>
        <dbReference type="EMBL" id="KAH0779909.1"/>
    </source>
</evidence>
<dbReference type="SUPFAM" id="SSF56219">
    <property type="entry name" value="DNase I-like"/>
    <property type="match status" value="1"/>
</dbReference>
<evidence type="ECO:0000313" key="2">
    <source>
        <dbReference type="Proteomes" id="UP000826656"/>
    </source>
</evidence>
<accession>A0ABQ7WIL6</accession>
<name>A0ABQ7WIL6_SOLTU</name>
<proteinExistence type="predicted"/>
<keyword evidence="2" id="KW-1185">Reference proteome</keyword>
<protein>
    <recommendedName>
        <fullName evidence="3">Endonuclease/exonuclease/phosphatase</fullName>
    </recommendedName>
</protein>
<reference evidence="1 2" key="1">
    <citation type="journal article" date="2021" name="bioRxiv">
        <title>Chromosome-scale and haplotype-resolved genome assembly of a tetraploid potato cultivar.</title>
        <authorList>
            <person name="Sun H."/>
            <person name="Jiao W.-B."/>
            <person name="Krause K."/>
            <person name="Campoy J.A."/>
            <person name="Goel M."/>
            <person name="Folz-Donahue K."/>
            <person name="Kukat C."/>
            <person name="Huettel B."/>
            <person name="Schneeberger K."/>
        </authorList>
    </citation>
    <scope>NUCLEOTIDE SEQUENCE [LARGE SCALE GENOMIC DNA]</scope>
    <source>
        <strain evidence="1">SolTubOtavaFocal</strain>
        <tissue evidence="1">Leaves</tissue>
    </source>
</reference>
<dbReference type="Gene3D" id="3.60.10.10">
    <property type="entry name" value="Endonuclease/exonuclease/phosphatase"/>
    <property type="match status" value="1"/>
</dbReference>
<comment type="caution">
    <text evidence="1">The sequence shown here is derived from an EMBL/GenBank/DDBJ whole genome shotgun (WGS) entry which is preliminary data.</text>
</comment>
<evidence type="ECO:0008006" key="3">
    <source>
        <dbReference type="Google" id="ProtNLM"/>
    </source>
</evidence>
<organism evidence="1 2">
    <name type="scientific">Solanum tuberosum</name>
    <name type="common">Potato</name>
    <dbReference type="NCBI Taxonomy" id="4113"/>
    <lineage>
        <taxon>Eukaryota</taxon>
        <taxon>Viridiplantae</taxon>
        <taxon>Streptophyta</taxon>
        <taxon>Embryophyta</taxon>
        <taxon>Tracheophyta</taxon>
        <taxon>Spermatophyta</taxon>
        <taxon>Magnoliopsida</taxon>
        <taxon>eudicotyledons</taxon>
        <taxon>Gunneridae</taxon>
        <taxon>Pentapetalae</taxon>
        <taxon>asterids</taxon>
        <taxon>lamiids</taxon>
        <taxon>Solanales</taxon>
        <taxon>Solanaceae</taxon>
        <taxon>Solanoideae</taxon>
        <taxon>Solaneae</taxon>
        <taxon>Solanum</taxon>
    </lineage>
</organism>
<dbReference type="Proteomes" id="UP000826656">
    <property type="component" value="Unassembled WGS sequence"/>
</dbReference>
<gene>
    <name evidence="1" type="ORF">KY290_006336</name>
</gene>